<dbReference type="SMART" id="SM00066">
    <property type="entry name" value="GAL4"/>
    <property type="match status" value="1"/>
</dbReference>
<reference evidence="5 6" key="1">
    <citation type="submission" date="2019-10" db="EMBL/GenBank/DDBJ databases">
        <authorList>
            <person name="Palmer J.M."/>
        </authorList>
    </citation>
    <scope>NUCLEOTIDE SEQUENCE [LARGE SCALE GENOMIC DNA]</scope>
    <source>
        <strain evidence="5 6">TWF696</strain>
    </source>
</reference>
<dbReference type="InterPro" id="IPR001138">
    <property type="entry name" value="Zn2Cys6_DnaBD"/>
</dbReference>
<feature type="region of interest" description="Disordered" evidence="3">
    <location>
        <begin position="637"/>
        <end position="672"/>
    </location>
</feature>
<evidence type="ECO:0000256" key="2">
    <source>
        <dbReference type="ARBA" id="ARBA00023242"/>
    </source>
</evidence>
<dbReference type="Gene3D" id="4.10.240.10">
    <property type="entry name" value="Zn(2)-C6 fungal-type DNA-binding domain"/>
    <property type="match status" value="1"/>
</dbReference>
<dbReference type="PROSITE" id="PS50048">
    <property type="entry name" value="ZN2_CY6_FUNGAL_2"/>
    <property type="match status" value="1"/>
</dbReference>
<dbReference type="EMBL" id="JAVHNQ010000003">
    <property type="protein sequence ID" value="KAK6352838.1"/>
    <property type="molecule type" value="Genomic_DNA"/>
</dbReference>
<feature type="compositionally biased region" description="Basic and acidic residues" evidence="3">
    <location>
        <begin position="153"/>
        <end position="162"/>
    </location>
</feature>
<keyword evidence="2" id="KW-0539">Nucleus</keyword>
<evidence type="ECO:0000256" key="3">
    <source>
        <dbReference type="SAM" id="MobiDB-lite"/>
    </source>
</evidence>
<evidence type="ECO:0000256" key="1">
    <source>
        <dbReference type="ARBA" id="ARBA00022723"/>
    </source>
</evidence>
<comment type="caution">
    <text evidence="5">The sequence shown here is derived from an EMBL/GenBank/DDBJ whole genome shotgun (WGS) entry which is preliminary data.</text>
</comment>
<dbReference type="InterPro" id="IPR036864">
    <property type="entry name" value="Zn2-C6_fun-type_DNA-bd_sf"/>
</dbReference>
<dbReference type="PROSITE" id="PS00463">
    <property type="entry name" value="ZN2_CY6_FUNGAL_1"/>
    <property type="match status" value="1"/>
</dbReference>
<feature type="domain" description="Zn(2)-C6 fungal-type" evidence="4">
    <location>
        <begin position="38"/>
        <end position="69"/>
    </location>
</feature>
<dbReference type="InterPro" id="IPR053187">
    <property type="entry name" value="Notoamide_regulator"/>
</dbReference>
<dbReference type="SUPFAM" id="SSF57701">
    <property type="entry name" value="Zn2/Cys6 DNA-binding domain"/>
    <property type="match status" value="1"/>
</dbReference>
<gene>
    <name evidence="5" type="ORF">TWF696_004839</name>
</gene>
<dbReference type="GO" id="GO:0008270">
    <property type="term" value="F:zinc ion binding"/>
    <property type="evidence" value="ECO:0007669"/>
    <property type="project" value="InterPro"/>
</dbReference>
<dbReference type="CDD" id="cd00067">
    <property type="entry name" value="GAL4"/>
    <property type="match status" value="1"/>
</dbReference>
<dbReference type="PANTHER" id="PTHR47256">
    <property type="entry name" value="ZN(II)2CYS6 TRANSCRIPTION FACTOR (EUROFUNG)-RELATED"/>
    <property type="match status" value="1"/>
</dbReference>
<evidence type="ECO:0000313" key="5">
    <source>
        <dbReference type="EMBL" id="KAK6352838.1"/>
    </source>
</evidence>
<dbReference type="GO" id="GO:0003677">
    <property type="term" value="F:DNA binding"/>
    <property type="evidence" value="ECO:0007669"/>
    <property type="project" value="InterPro"/>
</dbReference>
<sequence>MSEHEKRKSPPRLAPRPSVLQHVPQKTIKKTKTRISNACTACKARKTKCDNNKPKCTACTVRPDSVCVYFPSLDKRKRQNVPSDKDVRNREHELLTKIFNATKYCSKEELPQLLEVIRGDATIEEIAEYVQEQLGSNVGPGDPDLSMSAAAQGHEESEREQAEGESSTSSLIFHRKSSDAMYIGNLVQISVPFVPSQPWTSITQNDEFVSHLVQLFFTWEAPIYDIIEKDVFVADMRSGDVENASYCSPLLVNIVLATASMHSDREESFVNDYDHRTAGLHFFAEAERLWQSSEKSTSLTNMQALITMHYFQAQQGSDAAGMQYFKLGLDMYREISSNDFKSHDSQGDPLRLNWPCWKLWARKSFAALILRYPYELPPPDIPRPQIPEKADPNDSWQPYPQLARSYPQRKIELAHHCIDLAILVHEISWYLYSKDGPTVTPSGIISLHGKLQQWYEGYLASMTSSEGNIGPDLILRILFHAVEIHLLRGSLTHAAPVNTENSQMISTALQAACESARLQKIYYQLYGARGILPLTYNAYQSALVTLYFLDIKECCDAFIENAKGLFRLGKKRVMSAFILWTVGSVAKLEGIKLPDEVTGMLETVESMRHMFEQRNTRIPVPALNSKAPGLIRFKEGLLSESGDPSGAESSTSRPTTAEGKGKGPPTSVFNPIDPILGDLSQFYKRMLTLMTREPEQL</sequence>
<proteinExistence type="predicted"/>
<dbReference type="PANTHER" id="PTHR47256:SF3">
    <property type="entry name" value="ZN(II)2CYS6 TRANSCRIPTION FACTOR (EUROFUNG)"/>
    <property type="match status" value="1"/>
</dbReference>
<keyword evidence="6" id="KW-1185">Reference proteome</keyword>
<dbReference type="InterPro" id="IPR007219">
    <property type="entry name" value="XnlR_reg_dom"/>
</dbReference>
<dbReference type="GO" id="GO:0000981">
    <property type="term" value="F:DNA-binding transcription factor activity, RNA polymerase II-specific"/>
    <property type="evidence" value="ECO:0007669"/>
    <property type="project" value="InterPro"/>
</dbReference>
<keyword evidence="1" id="KW-0479">Metal-binding</keyword>
<dbReference type="AlphaFoldDB" id="A0AAV9V0I2"/>
<dbReference type="Proteomes" id="UP001375240">
    <property type="component" value="Unassembled WGS sequence"/>
</dbReference>
<accession>A0AAV9V0I2</accession>
<dbReference type="CDD" id="cd12148">
    <property type="entry name" value="fungal_TF_MHR"/>
    <property type="match status" value="1"/>
</dbReference>
<feature type="region of interest" description="Disordered" evidence="3">
    <location>
        <begin position="134"/>
        <end position="170"/>
    </location>
</feature>
<organism evidence="5 6">
    <name type="scientific">Orbilia brochopaga</name>
    <dbReference type="NCBI Taxonomy" id="3140254"/>
    <lineage>
        <taxon>Eukaryota</taxon>
        <taxon>Fungi</taxon>
        <taxon>Dikarya</taxon>
        <taxon>Ascomycota</taxon>
        <taxon>Pezizomycotina</taxon>
        <taxon>Orbiliomycetes</taxon>
        <taxon>Orbiliales</taxon>
        <taxon>Orbiliaceae</taxon>
        <taxon>Orbilia</taxon>
    </lineage>
</organism>
<evidence type="ECO:0000259" key="4">
    <source>
        <dbReference type="PROSITE" id="PS50048"/>
    </source>
</evidence>
<feature type="region of interest" description="Disordered" evidence="3">
    <location>
        <begin position="1"/>
        <end position="27"/>
    </location>
</feature>
<dbReference type="Pfam" id="PF00172">
    <property type="entry name" value="Zn_clus"/>
    <property type="match status" value="1"/>
</dbReference>
<dbReference type="Pfam" id="PF04082">
    <property type="entry name" value="Fungal_trans"/>
    <property type="match status" value="1"/>
</dbReference>
<protein>
    <recommendedName>
        <fullName evidence="4">Zn(2)-C6 fungal-type domain-containing protein</fullName>
    </recommendedName>
</protein>
<evidence type="ECO:0000313" key="6">
    <source>
        <dbReference type="Proteomes" id="UP001375240"/>
    </source>
</evidence>
<name>A0AAV9V0I2_9PEZI</name>
<dbReference type="GO" id="GO:0006351">
    <property type="term" value="P:DNA-templated transcription"/>
    <property type="evidence" value="ECO:0007669"/>
    <property type="project" value="InterPro"/>
</dbReference>